<dbReference type="EMBL" id="RXIC02000025">
    <property type="protein sequence ID" value="KAB1206918.1"/>
    <property type="molecule type" value="Genomic_DNA"/>
</dbReference>
<name>A0A6A1V4R7_9ROSI</name>
<reference evidence="2 3" key="1">
    <citation type="journal article" date="2019" name="Plant Biotechnol. J.">
        <title>The red bayberry genome and genetic basis of sex determination.</title>
        <authorList>
            <person name="Jia H.M."/>
            <person name="Jia H.J."/>
            <person name="Cai Q.L."/>
            <person name="Wang Y."/>
            <person name="Zhao H.B."/>
            <person name="Yang W.F."/>
            <person name="Wang G.Y."/>
            <person name="Li Y.H."/>
            <person name="Zhan D.L."/>
            <person name="Shen Y.T."/>
            <person name="Niu Q.F."/>
            <person name="Chang L."/>
            <person name="Qiu J."/>
            <person name="Zhao L."/>
            <person name="Xie H.B."/>
            <person name="Fu W.Y."/>
            <person name="Jin J."/>
            <person name="Li X.W."/>
            <person name="Jiao Y."/>
            <person name="Zhou C.C."/>
            <person name="Tu T."/>
            <person name="Chai C.Y."/>
            <person name="Gao J.L."/>
            <person name="Fan L.J."/>
            <person name="van de Weg E."/>
            <person name="Wang J.Y."/>
            <person name="Gao Z.S."/>
        </authorList>
    </citation>
    <scope>NUCLEOTIDE SEQUENCE [LARGE SCALE GENOMIC DNA]</scope>
    <source>
        <tissue evidence="2">Leaves</tissue>
    </source>
</reference>
<keyword evidence="3" id="KW-1185">Reference proteome</keyword>
<evidence type="ECO:0000256" key="1">
    <source>
        <dbReference type="SAM" id="MobiDB-lite"/>
    </source>
</evidence>
<feature type="compositionally biased region" description="Low complexity" evidence="1">
    <location>
        <begin position="81"/>
        <end position="96"/>
    </location>
</feature>
<protein>
    <submittedName>
        <fullName evidence="2">Uncharacterized protein</fullName>
    </submittedName>
</protein>
<accession>A0A6A1V4R7</accession>
<organism evidence="2 3">
    <name type="scientific">Morella rubra</name>
    <name type="common">Chinese bayberry</name>
    <dbReference type="NCBI Taxonomy" id="262757"/>
    <lineage>
        <taxon>Eukaryota</taxon>
        <taxon>Viridiplantae</taxon>
        <taxon>Streptophyta</taxon>
        <taxon>Embryophyta</taxon>
        <taxon>Tracheophyta</taxon>
        <taxon>Spermatophyta</taxon>
        <taxon>Magnoliopsida</taxon>
        <taxon>eudicotyledons</taxon>
        <taxon>Gunneridae</taxon>
        <taxon>Pentapetalae</taxon>
        <taxon>rosids</taxon>
        <taxon>fabids</taxon>
        <taxon>Fagales</taxon>
        <taxon>Myricaceae</taxon>
        <taxon>Morella</taxon>
    </lineage>
</organism>
<gene>
    <name evidence="2" type="ORF">CJ030_MR7G008166</name>
</gene>
<dbReference type="Proteomes" id="UP000516437">
    <property type="component" value="Chromosome 7"/>
</dbReference>
<feature type="region of interest" description="Disordered" evidence="1">
    <location>
        <begin position="52"/>
        <end position="96"/>
    </location>
</feature>
<comment type="caution">
    <text evidence="2">The sequence shown here is derived from an EMBL/GenBank/DDBJ whole genome shotgun (WGS) entry which is preliminary data.</text>
</comment>
<evidence type="ECO:0000313" key="3">
    <source>
        <dbReference type="Proteomes" id="UP000516437"/>
    </source>
</evidence>
<dbReference type="AlphaFoldDB" id="A0A6A1V4R7"/>
<proteinExistence type="predicted"/>
<evidence type="ECO:0000313" key="2">
    <source>
        <dbReference type="EMBL" id="KAB1206918.1"/>
    </source>
</evidence>
<sequence length="96" mass="10505">MDELRAQGVGDISCTHEEQFPDWFLSLYGEMKRGQEFPSVISGQLHSIVTSLSMSPIPSPTPSAPSPRANEATSQGTLAFPRIRTTSTLTTPIRRT</sequence>